<protein>
    <submittedName>
        <fullName evidence="1">Uncharacterized protein</fullName>
    </submittedName>
</protein>
<name>A0A6M3LTK9_9ZZZZ</name>
<sequence length="74" mass="8302">MKIKLTTTKRSFDLLGFSEAEGLILRTLLNLNEEGVAKALMADELYWSREVGDKEEAIEIGCDLVNKIMKAVDL</sequence>
<gene>
    <name evidence="1" type="ORF">MM171A01522_0009</name>
</gene>
<dbReference type="EMBL" id="MT143609">
    <property type="protein sequence ID" value="QJA98806.1"/>
    <property type="molecule type" value="Genomic_DNA"/>
</dbReference>
<dbReference type="AlphaFoldDB" id="A0A6M3LTK9"/>
<reference evidence="1" key="1">
    <citation type="submission" date="2020-03" db="EMBL/GenBank/DDBJ databases">
        <title>The deep terrestrial virosphere.</title>
        <authorList>
            <person name="Holmfeldt K."/>
            <person name="Nilsson E."/>
            <person name="Simone D."/>
            <person name="Lopez-Fernandez M."/>
            <person name="Wu X."/>
            <person name="de Brujin I."/>
            <person name="Lundin D."/>
            <person name="Andersson A."/>
            <person name="Bertilsson S."/>
            <person name="Dopson M."/>
        </authorList>
    </citation>
    <scope>NUCLEOTIDE SEQUENCE</scope>
    <source>
        <strain evidence="1">MM171A01522</strain>
    </source>
</reference>
<organism evidence="1">
    <name type="scientific">viral metagenome</name>
    <dbReference type="NCBI Taxonomy" id="1070528"/>
    <lineage>
        <taxon>unclassified sequences</taxon>
        <taxon>metagenomes</taxon>
        <taxon>organismal metagenomes</taxon>
    </lineage>
</organism>
<accession>A0A6M3LTK9</accession>
<evidence type="ECO:0000313" key="1">
    <source>
        <dbReference type="EMBL" id="QJA98806.1"/>
    </source>
</evidence>
<proteinExistence type="predicted"/>